<dbReference type="AlphaFoldDB" id="A0A540MJL4"/>
<dbReference type="InterPro" id="IPR053313">
    <property type="entry name" value="RGF"/>
</dbReference>
<protein>
    <recommendedName>
        <fullName evidence="5">DUF4057 domain-containing protein</fullName>
    </recommendedName>
</protein>
<accession>A0A540MJL4</accession>
<name>A0A540MJL4_MALBA</name>
<organism evidence="3 4">
    <name type="scientific">Malus baccata</name>
    <name type="common">Siberian crab apple</name>
    <name type="synonym">Pyrus baccata</name>
    <dbReference type="NCBI Taxonomy" id="106549"/>
    <lineage>
        <taxon>Eukaryota</taxon>
        <taxon>Viridiplantae</taxon>
        <taxon>Streptophyta</taxon>
        <taxon>Embryophyta</taxon>
        <taxon>Tracheophyta</taxon>
        <taxon>Spermatophyta</taxon>
        <taxon>Magnoliopsida</taxon>
        <taxon>eudicotyledons</taxon>
        <taxon>Gunneridae</taxon>
        <taxon>Pentapetalae</taxon>
        <taxon>rosids</taxon>
        <taxon>fabids</taxon>
        <taxon>Rosales</taxon>
        <taxon>Rosaceae</taxon>
        <taxon>Amygdaloideae</taxon>
        <taxon>Maleae</taxon>
        <taxon>Malus</taxon>
    </lineage>
</organism>
<evidence type="ECO:0000256" key="2">
    <source>
        <dbReference type="SAM" id="SignalP"/>
    </source>
</evidence>
<dbReference type="Proteomes" id="UP000315295">
    <property type="component" value="Unassembled WGS sequence"/>
</dbReference>
<evidence type="ECO:0000256" key="1">
    <source>
        <dbReference type="SAM" id="MobiDB-lite"/>
    </source>
</evidence>
<reference evidence="3 4" key="1">
    <citation type="journal article" date="2019" name="G3 (Bethesda)">
        <title>Sequencing of a Wild Apple (Malus baccata) Genome Unravels the Differences Between Cultivated and Wild Apple Species Regarding Disease Resistance and Cold Tolerance.</title>
        <authorList>
            <person name="Chen X."/>
        </authorList>
    </citation>
    <scope>NUCLEOTIDE SEQUENCE [LARGE SCALE GENOMIC DNA]</scope>
    <source>
        <strain evidence="4">cv. Shandingzi</strain>
        <tissue evidence="3">Leaves</tissue>
    </source>
</reference>
<keyword evidence="2" id="KW-0732">Signal</keyword>
<dbReference type="PANTHER" id="PTHR34961">
    <property type="entry name" value="TRANSMEMBRANE PROTEIN"/>
    <property type="match status" value="1"/>
</dbReference>
<feature type="region of interest" description="Disordered" evidence="1">
    <location>
        <begin position="62"/>
        <end position="97"/>
    </location>
</feature>
<evidence type="ECO:0008006" key="5">
    <source>
        <dbReference type="Google" id="ProtNLM"/>
    </source>
</evidence>
<gene>
    <name evidence="3" type="ORF">C1H46_015354</name>
</gene>
<dbReference type="EMBL" id="VIEB01000244">
    <property type="protein sequence ID" value="TQD98987.1"/>
    <property type="molecule type" value="Genomic_DNA"/>
</dbReference>
<comment type="caution">
    <text evidence="3">The sequence shown here is derived from an EMBL/GenBank/DDBJ whole genome shotgun (WGS) entry which is preliminary data.</text>
</comment>
<evidence type="ECO:0000313" key="3">
    <source>
        <dbReference type="EMBL" id="TQD98987.1"/>
    </source>
</evidence>
<sequence length="178" mass="19448">MSSIISSVFSIFLLFLSMHECEARYIGLVPQGFGAPFQPSSKGLINVEKFKTLGMDSSKGFVTKEDDGAITSTTTQNTNETKDSKTTTPPPSVNEVKYTSRGQKSGMEHAGSEILESLGHMVGLLKATSPTTKKEARRRALSGKEAVNYNSDDRVEDNVVHTDYNPPHSTPPIHNRKT</sequence>
<feature type="region of interest" description="Disordered" evidence="1">
    <location>
        <begin position="126"/>
        <end position="178"/>
    </location>
</feature>
<keyword evidence="4" id="KW-1185">Reference proteome</keyword>
<feature type="signal peptide" evidence="2">
    <location>
        <begin position="1"/>
        <end position="23"/>
    </location>
</feature>
<feature type="compositionally biased region" description="Basic and acidic residues" evidence="1">
    <location>
        <begin position="151"/>
        <end position="160"/>
    </location>
</feature>
<evidence type="ECO:0000313" key="4">
    <source>
        <dbReference type="Proteomes" id="UP000315295"/>
    </source>
</evidence>
<dbReference type="PANTHER" id="PTHR34961:SF7">
    <property type="entry name" value="TRANSMEMBRANE PROTEIN"/>
    <property type="match status" value="1"/>
</dbReference>
<proteinExistence type="predicted"/>
<feature type="chain" id="PRO_5021953522" description="DUF4057 domain-containing protein" evidence="2">
    <location>
        <begin position="24"/>
        <end position="178"/>
    </location>
</feature>